<keyword evidence="2" id="KW-1185">Reference proteome</keyword>
<evidence type="ECO:0000313" key="1">
    <source>
        <dbReference type="EMBL" id="MBF8807478.1"/>
    </source>
</evidence>
<proteinExistence type="predicted"/>
<accession>A0A931AXN7</accession>
<comment type="caution">
    <text evidence="1">The sequence shown here is derived from an EMBL/GenBank/DDBJ whole genome shotgun (WGS) entry which is preliminary data.</text>
</comment>
<protein>
    <submittedName>
        <fullName evidence="1">Uncharacterized protein</fullName>
    </submittedName>
</protein>
<sequence length="149" mass="17851">MEMKLEYENGQYIEFDIHDRNFFMGAFPEKRWKIFRSFKRFKTGKSLSELEENIYGEDGINIFIDGEPVKASDFSIYIIENSESILNECSYTKGSLMYEKMQTYKTDVEVNRFIEEITDKLLINYFKLSYGCKKILPIFLTIFYLTFFQ</sequence>
<dbReference type="EMBL" id="JADAKE010000008">
    <property type="protein sequence ID" value="MBF8807478.1"/>
    <property type="molecule type" value="Genomic_DNA"/>
</dbReference>
<gene>
    <name evidence="1" type="ORF">IC227_02590</name>
</gene>
<dbReference type="Proteomes" id="UP000637757">
    <property type="component" value="Unassembled WGS sequence"/>
</dbReference>
<reference evidence="1" key="1">
    <citation type="submission" date="2020-09" db="EMBL/GenBank/DDBJ databases">
        <title>Genomic insights into the novelty and pathogenicity of a unique biofilm-forming Enterococcus sp. bacteria (Enterococcus lacertideformus) identified in reptiles.</title>
        <authorList>
            <person name="Agius J.E."/>
            <person name="Phalen D.N."/>
            <person name="Rose K."/>
            <person name="Eden J.-S."/>
        </authorList>
    </citation>
    <scope>NUCLEOTIDE SEQUENCE</scope>
    <source>
        <strain evidence="1">PHRS 0518</strain>
    </source>
</reference>
<evidence type="ECO:0000313" key="2">
    <source>
        <dbReference type="Proteomes" id="UP000637757"/>
    </source>
</evidence>
<name>A0A931AXN7_9ENTE</name>
<dbReference type="AlphaFoldDB" id="A0A931AXN7"/>
<organism evidence="1 2">
    <name type="scientific">Enterococcus lacertideformus</name>
    <dbReference type="NCBI Taxonomy" id="2771493"/>
    <lineage>
        <taxon>Bacteria</taxon>
        <taxon>Bacillati</taxon>
        <taxon>Bacillota</taxon>
        <taxon>Bacilli</taxon>
        <taxon>Lactobacillales</taxon>
        <taxon>Enterococcaceae</taxon>
        <taxon>Enterococcus</taxon>
    </lineage>
</organism>